<protein>
    <submittedName>
        <fullName evidence="2">Uncharacterized protein</fullName>
    </submittedName>
</protein>
<sequence length="65" mass="6989">MAAGWLGIPWGLALTVGVYWGPCWNCGEPYYVPWALGSSMVGVVLTIVGAALTVALRVLIRRLRS</sequence>
<dbReference type="AlphaFoldDB" id="A0A4V2GD86"/>
<dbReference type="Proteomes" id="UP000294114">
    <property type="component" value="Unassembled WGS sequence"/>
</dbReference>
<accession>A0A4V2GD86</accession>
<evidence type="ECO:0000313" key="3">
    <source>
        <dbReference type="Proteomes" id="UP000294114"/>
    </source>
</evidence>
<keyword evidence="1" id="KW-0472">Membrane</keyword>
<gene>
    <name evidence="2" type="ORF">EV384_3470</name>
</gene>
<name>A0A4V2GD86_9ACTN</name>
<evidence type="ECO:0000313" key="2">
    <source>
        <dbReference type="EMBL" id="RZU74966.1"/>
    </source>
</evidence>
<keyword evidence="3" id="KW-1185">Reference proteome</keyword>
<feature type="transmembrane region" description="Helical" evidence="1">
    <location>
        <begin position="34"/>
        <end position="60"/>
    </location>
</feature>
<proteinExistence type="predicted"/>
<keyword evidence="1" id="KW-1133">Transmembrane helix</keyword>
<keyword evidence="1" id="KW-0812">Transmembrane</keyword>
<organism evidence="2 3">
    <name type="scientific">Micromonospora kangleipakensis</name>
    <dbReference type="NCBI Taxonomy" id="1077942"/>
    <lineage>
        <taxon>Bacteria</taxon>
        <taxon>Bacillati</taxon>
        <taxon>Actinomycetota</taxon>
        <taxon>Actinomycetes</taxon>
        <taxon>Micromonosporales</taxon>
        <taxon>Micromonosporaceae</taxon>
        <taxon>Micromonospora</taxon>
    </lineage>
</organism>
<reference evidence="2 3" key="1">
    <citation type="submission" date="2019-02" db="EMBL/GenBank/DDBJ databases">
        <title>Sequencing the genomes of 1000 actinobacteria strains.</title>
        <authorList>
            <person name="Klenk H.-P."/>
        </authorList>
    </citation>
    <scope>NUCLEOTIDE SEQUENCE [LARGE SCALE GENOMIC DNA]</scope>
    <source>
        <strain evidence="2 3">DSM 45612</strain>
    </source>
</reference>
<comment type="caution">
    <text evidence="2">The sequence shown here is derived from an EMBL/GenBank/DDBJ whole genome shotgun (WGS) entry which is preliminary data.</text>
</comment>
<dbReference type="EMBL" id="SHLD01000001">
    <property type="protein sequence ID" value="RZU74966.1"/>
    <property type="molecule type" value="Genomic_DNA"/>
</dbReference>
<evidence type="ECO:0000256" key="1">
    <source>
        <dbReference type="SAM" id="Phobius"/>
    </source>
</evidence>